<sequence length="90" mass="9668">IAMMLPPAAPEPPPAPIPPPVLESGPVAYEEPAEEEEDNEEEAEESCISAMELIGGNGQYVTANCSRVTDKDNEVTAQGFNDQEFPRLVP</sequence>
<evidence type="ECO:0000256" key="1">
    <source>
        <dbReference type="SAM" id="MobiDB-lite"/>
    </source>
</evidence>
<organism evidence="2 3">
    <name type="scientific">Cirrhinus mrigala</name>
    <name type="common">Mrigala</name>
    <dbReference type="NCBI Taxonomy" id="683832"/>
    <lineage>
        <taxon>Eukaryota</taxon>
        <taxon>Metazoa</taxon>
        <taxon>Chordata</taxon>
        <taxon>Craniata</taxon>
        <taxon>Vertebrata</taxon>
        <taxon>Euteleostomi</taxon>
        <taxon>Actinopterygii</taxon>
        <taxon>Neopterygii</taxon>
        <taxon>Teleostei</taxon>
        <taxon>Ostariophysi</taxon>
        <taxon>Cypriniformes</taxon>
        <taxon>Cyprinidae</taxon>
        <taxon>Labeoninae</taxon>
        <taxon>Labeonini</taxon>
        <taxon>Cirrhinus</taxon>
    </lineage>
</organism>
<dbReference type="Proteomes" id="UP001529510">
    <property type="component" value="Unassembled WGS sequence"/>
</dbReference>
<feature type="non-terminal residue" evidence="2">
    <location>
        <position position="90"/>
    </location>
</feature>
<evidence type="ECO:0000313" key="3">
    <source>
        <dbReference type="Proteomes" id="UP001529510"/>
    </source>
</evidence>
<evidence type="ECO:0000313" key="2">
    <source>
        <dbReference type="EMBL" id="KAL0164362.1"/>
    </source>
</evidence>
<dbReference type="AlphaFoldDB" id="A0ABD0NRL6"/>
<feature type="non-terminal residue" evidence="2">
    <location>
        <position position="1"/>
    </location>
</feature>
<comment type="caution">
    <text evidence="2">The sequence shown here is derived from an EMBL/GenBank/DDBJ whole genome shotgun (WGS) entry which is preliminary data.</text>
</comment>
<gene>
    <name evidence="2" type="ORF">M9458_040115</name>
</gene>
<protein>
    <submittedName>
        <fullName evidence="2">Uncharacterized protein</fullName>
    </submittedName>
</protein>
<dbReference type="EMBL" id="JAMKFB020000020">
    <property type="protein sequence ID" value="KAL0164362.1"/>
    <property type="molecule type" value="Genomic_DNA"/>
</dbReference>
<feature type="region of interest" description="Disordered" evidence="1">
    <location>
        <begin position="1"/>
        <end position="46"/>
    </location>
</feature>
<keyword evidence="3" id="KW-1185">Reference proteome</keyword>
<proteinExistence type="predicted"/>
<feature type="compositionally biased region" description="Acidic residues" evidence="1">
    <location>
        <begin position="31"/>
        <end position="45"/>
    </location>
</feature>
<accession>A0ABD0NRL6</accession>
<name>A0ABD0NRL6_CIRMR</name>
<reference evidence="2 3" key="1">
    <citation type="submission" date="2024-05" db="EMBL/GenBank/DDBJ databases">
        <title>Genome sequencing and assembly of Indian major carp, Cirrhinus mrigala (Hamilton, 1822).</title>
        <authorList>
            <person name="Mohindra V."/>
            <person name="Chowdhury L.M."/>
            <person name="Lal K."/>
            <person name="Jena J.K."/>
        </authorList>
    </citation>
    <scope>NUCLEOTIDE SEQUENCE [LARGE SCALE GENOMIC DNA]</scope>
    <source>
        <strain evidence="2">CM1030</strain>
        <tissue evidence="2">Blood</tissue>
    </source>
</reference>
<feature type="compositionally biased region" description="Pro residues" evidence="1">
    <location>
        <begin position="7"/>
        <end position="21"/>
    </location>
</feature>